<evidence type="ECO:0000259" key="2">
    <source>
        <dbReference type="Pfam" id="PF13309"/>
    </source>
</evidence>
<feature type="domain" description="YheO-like" evidence="1">
    <location>
        <begin position="36"/>
        <end position="146"/>
    </location>
</feature>
<evidence type="ECO:0000259" key="1">
    <source>
        <dbReference type="Pfam" id="PF08348"/>
    </source>
</evidence>
<dbReference type="EMBL" id="VYWO01000005">
    <property type="protein sequence ID" value="KAA9300305.1"/>
    <property type="molecule type" value="Genomic_DNA"/>
</dbReference>
<dbReference type="OrthoDB" id="9796595at2"/>
<dbReference type="PANTHER" id="PTHR35568">
    <property type="entry name" value="TRANSCRIPTIONAL REGULATOR DAUR"/>
    <property type="match status" value="1"/>
</dbReference>
<evidence type="ECO:0000313" key="4">
    <source>
        <dbReference type="Proteomes" id="UP000327148"/>
    </source>
</evidence>
<protein>
    <recommendedName>
        <fullName evidence="5">Transcriptional regulator</fullName>
    </recommendedName>
</protein>
<feature type="domain" description="Transcriptional regulator DauR-like HTH" evidence="2">
    <location>
        <begin position="202"/>
        <end position="245"/>
    </location>
</feature>
<dbReference type="Proteomes" id="UP000327148">
    <property type="component" value="Unassembled WGS sequence"/>
</dbReference>
<dbReference type="STRING" id="119206.AWM72_06285"/>
<dbReference type="PANTHER" id="PTHR35568:SF1">
    <property type="entry name" value="TRANSCRIPTIONAL REGULATOR DAUR"/>
    <property type="match status" value="1"/>
</dbReference>
<evidence type="ECO:0000313" key="3">
    <source>
        <dbReference type="EMBL" id="KAA9300305.1"/>
    </source>
</evidence>
<sequence>MAVCYFFNLRYNEFAFIPYDSLALMNGGKPMDKKQLKHYIALVHFLGELLGDQFEVVLHIYDGKRMYIAEIVNGQLSGRTKDSPITKFALELMEEEDYRQRDYLVNYKTRTKAGKILQGSTFFIKDELDQLQGMICVNMDYSKQFDLADHIIKTLKLPISIKTAQLAEQEEGFAGNFTEILSENVNDIITEIIGPDQIQSNLSLTQEARLDIMRQLEAKGVFKIKGAVPQVARALGVSEPSVYRYRRMIQKKS</sequence>
<gene>
    <name evidence="3" type="ORF">F6I03_07685</name>
</gene>
<dbReference type="Pfam" id="PF08348">
    <property type="entry name" value="PAS_6"/>
    <property type="match status" value="1"/>
</dbReference>
<evidence type="ECO:0008006" key="5">
    <source>
        <dbReference type="Google" id="ProtNLM"/>
    </source>
</evidence>
<dbReference type="InterPro" id="IPR013559">
    <property type="entry name" value="YheO"/>
</dbReference>
<dbReference type="InterPro" id="IPR039446">
    <property type="entry name" value="DauR-like"/>
</dbReference>
<organism evidence="3 4">
    <name type="scientific">Aerococcus sanguinicola</name>
    <dbReference type="NCBI Taxonomy" id="119206"/>
    <lineage>
        <taxon>Bacteria</taxon>
        <taxon>Bacillati</taxon>
        <taxon>Bacillota</taxon>
        <taxon>Bacilli</taxon>
        <taxon>Lactobacillales</taxon>
        <taxon>Aerococcaceae</taxon>
        <taxon>Aerococcus</taxon>
    </lineage>
</organism>
<dbReference type="Pfam" id="PF13309">
    <property type="entry name" value="HTH_22"/>
    <property type="match status" value="1"/>
</dbReference>
<reference evidence="3 4" key="1">
    <citation type="submission" date="2019-09" db="EMBL/GenBank/DDBJ databases">
        <title>Draft genome sequence assemblies of isolates from the urinary tract.</title>
        <authorList>
            <person name="Mores C.R."/>
            <person name="Putonti C."/>
            <person name="Wolfe A.J."/>
        </authorList>
    </citation>
    <scope>NUCLEOTIDE SEQUENCE [LARGE SCALE GENOMIC DNA]</scope>
    <source>
        <strain evidence="3 4">UMB623</strain>
    </source>
</reference>
<proteinExistence type="predicted"/>
<accession>A0A5N1GH61</accession>
<dbReference type="InterPro" id="IPR039445">
    <property type="entry name" value="DauR-like_HTH"/>
</dbReference>
<name>A0A5N1GH61_9LACT</name>
<dbReference type="AlphaFoldDB" id="A0A5N1GH61"/>
<comment type="caution">
    <text evidence="3">The sequence shown here is derived from an EMBL/GenBank/DDBJ whole genome shotgun (WGS) entry which is preliminary data.</text>
</comment>